<dbReference type="AlphaFoldDB" id="E4X0A3"/>
<feature type="transmembrane region" description="Helical" evidence="1">
    <location>
        <begin position="75"/>
        <end position="94"/>
    </location>
</feature>
<protein>
    <recommendedName>
        <fullName evidence="4">LRAT domain-containing protein</fullName>
    </recommendedName>
</protein>
<accession>E4X0A3</accession>
<name>E4X0A3_OIKDI</name>
<dbReference type="InterPro" id="IPR042266">
    <property type="entry name" value="PPPDE_sf"/>
</dbReference>
<dbReference type="Proteomes" id="UP000001307">
    <property type="component" value="Unassembled WGS sequence"/>
</dbReference>
<sequence length="130" mass="14355">MKMKQLVTYRNPRSEEDFDRYYSMLKAERIFTKQAYDLKSNNCIHFAINLLAFFEVDAEVHHDLLKYPKNAISTGVRNAALSIAAFGFPTALLALEGAALVNAAGAVAVGSVIAGEAVARKFDYRSFNSS</sequence>
<dbReference type="EMBL" id="FN653020">
    <property type="protein sequence ID" value="CBY23202.1"/>
    <property type="molecule type" value="Genomic_DNA"/>
</dbReference>
<evidence type="ECO:0000256" key="1">
    <source>
        <dbReference type="SAM" id="Phobius"/>
    </source>
</evidence>
<reference evidence="2" key="1">
    <citation type="journal article" date="2010" name="Science">
        <title>Plasticity of animal genome architecture unmasked by rapid evolution of a pelagic tunicate.</title>
        <authorList>
            <person name="Denoeud F."/>
            <person name="Henriet S."/>
            <person name="Mungpakdee S."/>
            <person name="Aury J.M."/>
            <person name="Da Silva C."/>
            <person name="Brinkmann H."/>
            <person name="Mikhaleva J."/>
            <person name="Olsen L.C."/>
            <person name="Jubin C."/>
            <person name="Canestro C."/>
            <person name="Bouquet J.M."/>
            <person name="Danks G."/>
            <person name="Poulain J."/>
            <person name="Campsteijn C."/>
            <person name="Adamski M."/>
            <person name="Cross I."/>
            <person name="Yadetie F."/>
            <person name="Muffato M."/>
            <person name="Louis A."/>
            <person name="Butcher S."/>
            <person name="Tsagkogeorga G."/>
            <person name="Konrad A."/>
            <person name="Singh S."/>
            <person name="Jensen M.F."/>
            <person name="Cong E.H."/>
            <person name="Eikeseth-Otteraa H."/>
            <person name="Noel B."/>
            <person name="Anthouard V."/>
            <person name="Porcel B.M."/>
            <person name="Kachouri-Lafond R."/>
            <person name="Nishino A."/>
            <person name="Ugolini M."/>
            <person name="Chourrout P."/>
            <person name="Nishida H."/>
            <person name="Aasland R."/>
            <person name="Huzurbazar S."/>
            <person name="Westhof E."/>
            <person name="Delsuc F."/>
            <person name="Lehrach H."/>
            <person name="Reinhardt R."/>
            <person name="Weissenbach J."/>
            <person name="Roy S.W."/>
            <person name="Artiguenave F."/>
            <person name="Postlethwait J.H."/>
            <person name="Manak J.R."/>
            <person name="Thompson E.M."/>
            <person name="Jaillon O."/>
            <person name="Du Pasquier L."/>
            <person name="Boudinot P."/>
            <person name="Liberles D.A."/>
            <person name="Volff J.N."/>
            <person name="Philippe H."/>
            <person name="Lenhard B."/>
            <person name="Roest Crollius H."/>
            <person name="Wincker P."/>
            <person name="Chourrout D."/>
        </authorList>
    </citation>
    <scope>NUCLEOTIDE SEQUENCE [LARGE SCALE GENOMIC DNA]</scope>
</reference>
<dbReference type="InParanoid" id="E4X0A3"/>
<evidence type="ECO:0000313" key="2">
    <source>
        <dbReference type="EMBL" id="CBY23202.1"/>
    </source>
</evidence>
<dbReference type="Gene3D" id="3.90.1720.30">
    <property type="entry name" value="PPPDE domains"/>
    <property type="match status" value="1"/>
</dbReference>
<keyword evidence="1" id="KW-1133">Transmembrane helix</keyword>
<keyword evidence="1" id="KW-0472">Membrane</keyword>
<proteinExistence type="predicted"/>
<evidence type="ECO:0000313" key="3">
    <source>
        <dbReference type="Proteomes" id="UP000001307"/>
    </source>
</evidence>
<gene>
    <name evidence="2" type="ORF">GSOID_T00015135001</name>
</gene>
<keyword evidence="3" id="KW-1185">Reference proteome</keyword>
<dbReference type="OrthoDB" id="10507341at2759"/>
<organism evidence="2">
    <name type="scientific">Oikopleura dioica</name>
    <name type="common">Tunicate</name>
    <dbReference type="NCBI Taxonomy" id="34765"/>
    <lineage>
        <taxon>Eukaryota</taxon>
        <taxon>Metazoa</taxon>
        <taxon>Chordata</taxon>
        <taxon>Tunicata</taxon>
        <taxon>Appendicularia</taxon>
        <taxon>Copelata</taxon>
        <taxon>Oikopleuridae</taxon>
        <taxon>Oikopleura</taxon>
    </lineage>
</organism>
<evidence type="ECO:0008006" key="4">
    <source>
        <dbReference type="Google" id="ProtNLM"/>
    </source>
</evidence>
<keyword evidence="1" id="KW-0812">Transmembrane</keyword>